<keyword evidence="7 14" id="KW-0862">Zinc</keyword>
<dbReference type="PANTHER" id="PTHR11533">
    <property type="entry name" value="PROTEASE M1 ZINC METALLOPROTEASE"/>
    <property type="match status" value="1"/>
</dbReference>
<keyword evidence="19" id="KW-1185">Reference proteome</keyword>
<evidence type="ECO:0000256" key="2">
    <source>
        <dbReference type="ARBA" id="ARBA00010136"/>
    </source>
</evidence>
<feature type="binding site" evidence="14">
    <location>
        <position position="409"/>
    </location>
    <ligand>
        <name>Zn(2+)</name>
        <dbReference type="ChEBI" id="CHEBI:29105"/>
        <note>catalytic</note>
    </ligand>
</feature>
<dbReference type="Ensembl" id="ENSANIT00000005875.1">
    <property type="protein sequence ID" value="ENSANIP00000005687.1"/>
    <property type="gene ID" value="ENSANIG00000003917.1"/>
</dbReference>
<dbReference type="SUPFAM" id="SSF55486">
    <property type="entry name" value="Metalloproteases ('zincins'), catalytic domain"/>
    <property type="match status" value="1"/>
</dbReference>
<evidence type="ECO:0008006" key="20">
    <source>
        <dbReference type="Google" id="ProtNLM"/>
    </source>
</evidence>
<evidence type="ECO:0000256" key="15">
    <source>
        <dbReference type="SAM" id="MobiDB-lite"/>
    </source>
</evidence>
<dbReference type="Proteomes" id="UP000694541">
    <property type="component" value="Unplaced"/>
</dbReference>
<dbReference type="GO" id="GO:0043171">
    <property type="term" value="P:peptide catabolic process"/>
    <property type="evidence" value="ECO:0007669"/>
    <property type="project" value="TreeGrafter"/>
</dbReference>
<evidence type="ECO:0000256" key="4">
    <source>
        <dbReference type="ARBA" id="ARBA00022692"/>
    </source>
</evidence>
<evidence type="ECO:0000259" key="17">
    <source>
        <dbReference type="Pfam" id="PF17900"/>
    </source>
</evidence>
<dbReference type="GO" id="GO:0042277">
    <property type="term" value="F:peptide binding"/>
    <property type="evidence" value="ECO:0007669"/>
    <property type="project" value="TreeGrafter"/>
</dbReference>
<dbReference type="SUPFAM" id="SSF63737">
    <property type="entry name" value="Leukotriene A4 hydrolase N-terminal domain"/>
    <property type="match status" value="1"/>
</dbReference>
<evidence type="ECO:0000256" key="14">
    <source>
        <dbReference type="PIRSR" id="PIRSR634016-3"/>
    </source>
</evidence>
<evidence type="ECO:0000256" key="6">
    <source>
        <dbReference type="ARBA" id="ARBA00022801"/>
    </source>
</evidence>
<feature type="binding site" evidence="14">
    <location>
        <position position="390"/>
    </location>
    <ligand>
        <name>Zn(2+)</name>
        <dbReference type="ChEBI" id="CHEBI:29105"/>
        <note>catalytic</note>
    </ligand>
</feature>
<dbReference type="Gene3D" id="1.10.390.10">
    <property type="entry name" value="Neutral Protease Domain 2"/>
    <property type="match status" value="1"/>
</dbReference>
<dbReference type="InterPro" id="IPR001930">
    <property type="entry name" value="Peptidase_M1"/>
</dbReference>
<dbReference type="AlphaFoldDB" id="A0A8B9MC37"/>
<feature type="domain" description="Aminopeptidase N-like N-terminal" evidence="17">
    <location>
        <begin position="81"/>
        <end position="278"/>
    </location>
</feature>
<keyword evidence="3" id="KW-0645">Protease</keyword>
<evidence type="ECO:0000256" key="7">
    <source>
        <dbReference type="ARBA" id="ARBA00022833"/>
    </source>
</evidence>
<evidence type="ECO:0000256" key="9">
    <source>
        <dbReference type="ARBA" id="ARBA00022989"/>
    </source>
</evidence>
<reference evidence="18" key="2">
    <citation type="submission" date="2025-09" db="UniProtKB">
        <authorList>
            <consortium name="Ensembl"/>
        </authorList>
    </citation>
    <scope>IDENTIFICATION</scope>
</reference>
<dbReference type="GO" id="GO:0008270">
    <property type="term" value="F:zinc ion binding"/>
    <property type="evidence" value="ECO:0007669"/>
    <property type="project" value="InterPro"/>
</dbReference>
<feature type="region of interest" description="Disordered" evidence="15">
    <location>
        <begin position="44"/>
        <end position="68"/>
    </location>
</feature>
<dbReference type="PRINTS" id="PR00756">
    <property type="entry name" value="ALADIPTASE"/>
</dbReference>
<dbReference type="InterPro" id="IPR014782">
    <property type="entry name" value="Peptidase_M1_dom"/>
</dbReference>
<dbReference type="GO" id="GO:0070006">
    <property type="term" value="F:metalloaminopeptidase activity"/>
    <property type="evidence" value="ECO:0007669"/>
    <property type="project" value="TreeGrafter"/>
</dbReference>
<feature type="active site" description="Proton acceptor" evidence="13">
    <location>
        <position position="387"/>
    </location>
</feature>
<keyword evidence="9" id="KW-1133">Transmembrane helix</keyword>
<name>A0A8B9MC37_9AVES</name>
<dbReference type="GO" id="GO:0016020">
    <property type="term" value="C:membrane"/>
    <property type="evidence" value="ECO:0007669"/>
    <property type="project" value="UniProtKB-SubCell"/>
</dbReference>
<dbReference type="GO" id="GO:0005615">
    <property type="term" value="C:extracellular space"/>
    <property type="evidence" value="ECO:0007669"/>
    <property type="project" value="TreeGrafter"/>
</dbReference>
<evidence type="ECO:0000256" key="12">
    <source>
        <dbReference type="ARBA" id="ARBA00023180"/>
    </source>
</evidence>
<sequence>MCGRGGRGLYVGRRAAALLAALLLALLAALLALAALYGRCRQEAPPPPPPALPAGPGPGAAAAAAAPPAPGLGRRLPRHLVPLHYDLELWPRVRPGQAGPFAFTGQVNITVRCRQDADAAVLHSSGLRSRGAAAVRGPLPEPGAAVEVAGLRQEAAGEVAVLELRGRLRAGRRYVLQLGFQGRLEEDLDGLFLTRYTDQGRSSMVIASQLEPTYARTVYPCFDEPAMKATFNIRIVHDPSYVALSNMPAIDVSEMKDENGSLWAVTTFNTSLKMSTYLTAFVICDFDYVTRTERGNEIRIWARKEAVKNGYVDYALNITGPVFSFLEDLLNVSYPLPKTDLVALPDFGAGAMENWGLMTFQESSLMFLPSDKFTSRKAMIAIIVSHELGHQWFGNLVTMNWWNDLWLNEGLASYFEYLGATFVEPKISLVSSNPWCFRVVLRIPEKVNTHTLTTGEEASILLTTAMHYTKGILQSKKKQLTYRPKDCEEDEPSVRSVHSCAVLRRELSPAVGRCQLYVGVPMEAAVTLPYTGPLLFENSGIYTFAEERVSTLVTDEC</sequence>
<evidence type="ECO:0000313" key="18">
    <source>
        <dbReference type="Ensembl" id="ENSANIP00000005687.1"/>
    </source>
</evidence>
<comment type="subcellular location">
    <subcellularLocation>
        <location evidence="1">Membrane</location>
        <topology evidence="1">Single-pass type II membrane protein</topology>
    </subcellularLocation>
</comment>
<comment type="similarity">
    <text evidence="2">Belongs to the peptidase M1 family.</text>
</comment>
<keyword evidence="6" id="KW-0378">Hydrolase</keyword>
<keyword evidence="12" id="KW-0325">Glycoprotein</keyword>
<evidence type="ECO:0000256" key="10">
    <source>
        <dbReference type="ARBA" id="ARBA00023049"/>
    </source>
</evidence>
<evidence type="ECO:0000313" key="19">
    <source>
        <dbReference type="Proteomes" id="UP000694541"/>
    </source>
</evidence>
<dbReference type="GO" id="GO:0006508">
    <property type="term" value="P:proteolysis"/>
    <property type="evidence" value="ECO:0007669"/>
    <property type="project" value="UniProtKB-KW"/>
</dbReference>
<dbReference type="FunFam" id="2.60.40.1730:FF:000012">
    <property type="entry name" value="Aminopeptidase N"/>
    <property type="match status" value="1"/>
</dbReference>
<evidence type="ECO:0000256" key="13">
    <source>
        <dbReference type="PIRSR" id="PIRSR634016-1"/>
    </source>
</evidence>
<dbReference type="PANTHER" id="PTHR11533:SF31">
    <property type="entry name" value="AMINOPEPTIDASE Q"/>
    <property type="match status" value="1"/>
</dbReference>
<reference evidence="18" key="1">
    <citation type="submission" date="2025-08" db="UniProtKB">
        <authorList>
            <consortium name="Ensembl"/>
        </authorList>
    </citation>
    <scope>IDENTIFICATION</scope>
</reference>
<evidence type="ECO:0000259" key="16">
    <source>
        <dbReference type="Pfam" id="PF01433"/>
    </source>
</evidence>
<keyword evidence="5 14" id="KW-0479">Metal-binding</keyword>
<dbReference type="CDD" id="cd09601">
    <property type="entry name" value="M1_APN-Q_like"/>
    <property type="match status" value="1"/>
</dbReference>
<evidence type="ECO:0000256" key="3">
    <source>
        <dbReference type="ARBA" id="ARBA00022670"/>
    </source>
</evidence>
<dbReference type="InterPro" id="IPR027268">
    <property type="entry name" value="Peptidase_M4/M1_CTD_sf"/>
</dbReference>
<dbReference type="InterPro" id="IPR034016">
    <property type="entry name" value="M1_APN-typ"/>
</dbReference>
<feature type="compositionally biased region" description="Low complexity" evidence="15">
    <location>
        <begin position="59"/>
        <end position="68"/>
    </location>
</feature>
<proteinExistence type="inferred from homology"/>
<dbReference type="InterPro" id="IPR050344">
    <property type="entry name" value="Peptidase_M1_aminopeptidases"/>
</dbReference>
<keyword evidence="4" id="KW-0812">Transmembrane</keyword>
<organism evidence="18 19">
    <name type="scientific">Accipiter nisus</name>
    <name type="common">Eurasian sparrowhawk</name>
    <dbReference type="NCBI Taxonomy" id="211598"/>
    <lineage>
        <taxon>Eukaryota</taxon>
        <taxon>Metazoa</taxon>
        <taxon>Chordata</taxon>
        <taxon>Craniata</taxon>
        <taxon>Vertebrata</taxon>
        <taxon>Euteleostomi</taxon>
        <taxon>Archelosauria</taxon>
        <taxon>Archosauria</taxon>
        <taxon>Dinosauria</taxon>
        <taxon>Saurischia</taxon>
        <taxon>Theropoda</taxon>
        <taxon>Coelurosauria</taxon>
        <taxon>Aves</taxon>
        <taxon>Neognathae</taxon>
        <taxon>Neoaves</taxon>
        <taxon>Telluraves</taxon>
        <taxon>Accipitrimorphae</taxon>
        <taxon>Accipitriformes</taxon>
        <taxon>Accipitridae</taxon>
        <taxon>Accipitrinae</taxon>
        <taxon>Accipiter</taxon>
    </lineage>
</organism>
<accession>A0A8B9MC37</accession>
<evidence type="ECO:0000256" key="11">
    <source>
        <dbReference type="ARBA" id="ARBA00023136"/>
    </source>
</evidence>
<keyword evidence="8" id="KW-0735">Signal-anchor</keyword>
<evidence type="ECO:0000256" key="5">
    <source>
        <dbReference type="ARBA" id="ARBA00022723"/>
    </source>
</evidence>
<feature type="domain" description="Peptidase M1 membrane alanine aminopeptidase" evidence="16">
    <location>
        <begin position="314"/>
        <end position="428"/>
    </location>
</feature>
<dbReference type="InterPro" id="IPR045357">
    <property type="entry name" value="Aminopeptidase_N-like_N"/>
</dbReference>
<dbReference type="Pfam" id="PF17900">
    <property type="entry name" value="Peptidase_M1_N"/>
    <property type="match status" value="1"/>
</dbReference>
<evidence type="ECO:0000256" key="8">
    <source>
        <dbReference type="ARBA" id="ARBA00022968"/>
    </source>
</evidence>
<feature type="compositionally biased region" description="Pro residues" evidence="15">
    <location>
        <begin position="44"/>
        <end position="56"/>
    </location>
</feature>
<keyword evidence="11" id="KW-0472">Membrane</keyword>
<dbReference type="Pfam" id="PF01433">
    <property type="entry name" value="Peptidase_M1"/>
    <property type="match status" value="1"/>
</dbReference>
<feature type="binding site" evidence="14">
    <location>
        <position position="386"/>
    </location>
    <ligand>
        <name>Zn(2+)</name>
        <dbReference type="ChEBI" id="CHEBI:29105"/>
        <note>catalytic</note>
    </ligand>
</feature>
<comment type="cofactor">
    <cofactor evidence="14">
        <name>Zn(2+)</name>
        <dbReference type="ChEBI" id="CHEBI:29105"/>
    </cofactor>
    <text evidence="14">Binds 1 zinc ion per subunit.</text>
</comment>
<dbReference type="InterPro" id="IPR042097">
    <property type="entry name" value="Aminopeptidase_N-like_N_sf"/>
</dbReference>
<dbReference type="GO" id="GO:0005737">
    <property type="term" value="C:cytoplasm"/>
    <property type="evidence" value="ECO:0007669"/>
    <property type="project" value="TreeGrafter"/>
</dbReference>
<evidence type="ECO:0000256" key="1">
    <source>
        <dbReference type="ARBA" id="ARBA00004606"/>
    </source>
</evidence>
<keyword evidence="10" id="KW-0482">Metalloprotease</keyword>
<protein>
    <recommendedName>
        <fullName evidence="20">Aminopeptidase</fullName>
    </recommendedName>
</protein>
<dbReference type="Gene3D" id="2.60.40.1730">
    <property type="entry name" value="tricorn interacting facor f3 domain"/>
    <property type="match status" value="1"/>
</dbReference>